<keyword evidence="3" id="KW-0489">Methyltransferase</keyword>
<dbReference type="GO" id="GO:0008757">
    <property type="term" value="F:S-adenosylmethionine-dependent methyltransferase activity"/>
    <property type="evidence" value="ECO:0007669"/>
    <property type="project" value="InterPro"/>
</dbReference>
<dbReference type="PANTHER" id="PTHR45277:SF1">
    <property type="entry name" value="EXPRESSED PROTEIN"/>
    <property type="match status" value="1"/>
</dbReference>
<dbReference type="PANTHER" id="PTHR45277">
    <property type="entry name" value="EXPRESSED PROTEIN"/>
    <property type="match status" value="1"/>
</dbReference>
<keyword evidence="1" id="KW-0812">Transmembrane</keyword>
<dbReference type="Pfam" id="PF08241">
    <property type="entry name" value="Methyltransf_11"/>
    <property type="match status" value="1"/>
</dbReference>
<keyword evidence="4" id="KW-1185">Reference proteome</keyword>
<dbReference type="EMBL" id="AGUD01000022">
    <property type="protein sequence ID" value="EHN12467.1"/>
    <property type="molecule type" value="Genomic_DNA"/>
</dbReference>
<name>H0E1I2_9ACTN</name>
<dbReference type="CDD" id="cd02440">
    <property type="entry name" value="AdoMet_MTases"/>
    <property type="match status" value="1"/>
</dbReference>
<proteinExistence type="predicted"/>
<dbReference type="SUPFAM" id="SSF53335">
    <property type="entry name" value="S-adenosyl-L-methionine-dependent methyltransferases"/>
    <property type="match status" value="1"/>
</dbReference>
<protein>
    <submittedName>
        <fullName evidence="3">Methyltransferase small domain family protein</fullName>
    </submittedName>
</protein>
<dbReference type="OrthoDB" id="9805171at2"/>
<feature type="transmembrane region" description="Helical" evidence="1">
    <location>
        <begin position="21"/>
        <end position="43"/>
    </location>
</feature>
<gene>
    <name evidence="3" type="ORF">PAI11_06440</name>
</gene>
<reference evidence="3 4" key="1">
    <citation type="journal article" date="2013" name="Biodegradation">
        <title>Quantitative proteomic analysis of ibuprofen-degrading Patulibacter sp. strain I11.</title>
        <authorList>
            <person name="Almeida B."/>
            <person name="Kjeldal H."/>
            <person name="Lolas I."/>
            <person name="Knudsen A.D."/>
            <person name="Carvalho G."/>
            <person name="Nielsen K.L."/>
            <person name="Barreto Crespo M.T."/>
            <person name="Stensballe A."/>
            <person name="Nielsen J.L."/>
        </authorList>
    </citation>
    <scope>NUCLEOTIDE SEQUENCE [LARGE SCALE GENOMIC DNA]</scope>
    <source>
        <strain evidence="3 4">I11</strain>
    </source>
</reference>
<dbReference type="AlphaFoldDB" id="H0E1I2"/>
<keyword evidence="1" id="KW-0472">Membrane</keyword>
<evidence type="ECO:0000313" key="4">
    <source>
        <dbReference type="Proteomes" id="UP000005143"/>
    </source>
</evidence>
<feature type="transmembrane region" description="Helical" evidence="1">
    <location>
        <begin position="49"/>
        <end position="69"/>
    </location>
</feature>
<keyword evidence="1" id="KW-1133">Transmembrane helix</keyword>
<organism evidence="3 4">
    <name type="scientific">Patulibacter medicamentivorans</name>
    <dbReference type="NCBI Taxonomy" id="1097667"/>
    <lineage>
        <taxon>Bacteria</taxon>
        <taxon>Bacillati</taxon>
        <taxon>Actinomycetota</taxon>
        <taxon>Thermoleophilia</taxon>
        <taxon>Solirubrobacterales</taxon>
        <taxon>Patulibacteraceae</taxon>
        <taxon>Patulibacter</taxon>
    </lineage>
</organism>
<dbReference type="Gene3D" id="3.40.50.150">
    <property type="entry name" value="Vaccinia Virus protein VP39"/>
    <property type="match status" value="1"/>
</dbReference>
<sequence>MADEIDPNFPYGLDRPRQVRGAAGVGMVVGLLTLVAAVALGGLEGSNGLIVLLLLLTCVAALVTSAAMFRTSRKTKILAVDRMLDGLDLRGDERALDLGCGSGLLCAGLFVRLPKGDVIGVDAWVESHLHPTGKPLARKTLHAAGVKGVHLRTGSIRELPVEDASVDLAVSRDVLALLPGAAARSEAIAELRRVVRPGGRVALLEPFVTRDLAARLTAAGFVEVRRSRRWWSVIPAHRLLTATRGD</sequence>
<dbReference type="GO" id="GO:0032259">
    <property type="term" value="P:methylation"/>
    <property type="evidence" value="ECO:0007669"/>
    <property type="project" value="UniProtKB-KW"/>
</dbReference>
<dbReference type="InterPro" id="IPR029063">
    <property type="entry name" value="SAM-dependent_MTases_sf"/>
</dbReference>
<evidence type="ECO:0000259" key="2">
    <source>
        <dbReference type="Pfam" id="PF08241"/>
    </source>
</evidence>
<comment type="caution">
    <text evidence="3">The sequence shown here is derived from an EMBL/GenBank/DDBJ whole genome shotgun (WGS) entry which is preliminary data.</text>
</comment>
<accession>H0E1I2</accession>
<dbReference type="RefSeq" id="WP_007570811.1">
    <property type="nucleotide sequence ID" value="NZ_AGUD01000022.1"/>
</dbReference>
<dbReference type="InterPro" id="IPR013216">
    <property type="entry name" value="Methyltransf_11"/>
</dbReference>
<evidence type="ECO:0000256" key="1">
    <source>
        <dbReference type="SAM" id="Phobius"/>
    </source>
</evidence>
<dbReference type="Proteomes" id="UP000005143">
    <property type="component" value="Unassembled WGS sequence"/>
</dbReference>
<feature type="domain" description="Methyltransferase type 11" evidence="2">
    <location>
        <begin position="96"/>
        <end position="202"/>
    </location>
</feature>
<keyword evidence="3" id="KW-0808">Transferase</keyword>
<evidence type="ECO:0000313" key="3">
    <source>
        <dbReference type="EMBL" id="EHN12467.1"/>
    </source>
</evidence>